<dbReference type="AlphaFoldDB" id="A0A7C4H234"/>
<name>A0A7C4H234_9CREN</name>
<dbReference type="GO" id="GO:0004794">
    <property type="term" value="F:threonine deaminase activity"/>
    <property type="evidence" value="ECO:0007669"/>
    <property type="project" value="TreeGrafter"/>
</dbReference>
<dbReference type="GO" id="GO:0009097">
    <property type="term" value="P:isoleucine biosynthetic process"/>
    <property type="evidence" value="ECO:0007669"/>
    <property type="project" value="TreeGrafter"/>
</dbReference>
<dbReference type="InterPro" id="IPR036388">
    <property type="entry name" value="WH-like_DNA-bd_sf"/>
</dbReference>
<proteinExistence type="predicted"/>
<dbReference type="InterPro" id="IPR050147">
    <property type="entry name" value="Ser/Thr_Dehydratase"/>
</dbReference>
<dbReference type="InterPro" id="IPR036052">
    <property type="entry name" value="TrpB-like_PALP_sf"/>
</dbReference>
<evidence type="ECO:0000256" key="1">
    <source>
        <dbReference type="ARBA" id="ARBA00001933"/>
    </source>
</evidence>
<reference evidence="5" key="1">
    <citation type="journal article" date="2020" name="mSystems">
        <title>Genome- and Community-Level Interaction Insights into Carbon Utilization and Element Cycling Functions of Hydrothermarchaeota in Hydrothermal Sediment.</title>
        <authorList>
            <person name="Zhou Z."/>
            <person name="Liu Y."/>
            <person name="Xu W."/>
            <person name="Pan J."/>
            <person name="Luo Z.H."/>
            <person name="Li M."/>
        </authorList>
    </citation>
    <scope>NUCLEOTIDE SEQUENCE [LARGE SCALE GENOMIC DNA]</scope>
    <source>
        <strain evidence="5">SpSt-658</strain>
    </source>
</reference>
<dbReference type="GO" id="GO:0003941">
    <property type="term" value="F:L-serine ammonia-lyase activity"/>
    <property type="evidence" value="ECO:0007669"/>
    <property type="project" value="TreeGrafter"/>
</dbReference>
<comment type="caution">
    <text evidence="5">The sequence shown here is derived from an EMBL/GenBank/DDBJ whole genome shotgun (WGS) entry which is preliminary data.</text>
</comment>
<organism evidence="5">
    <name type="scientific">Ignisphaera aggregans</name>
    <dbReference type="NCBI Taxonomy" id="334771"/>
    <lineage>
        <taxon>Archaea</taxon>
        <taxon>Thermoproteota</taxon>
        <taxon>Thermoprotei</taxon>
        <taxon>Desulfurococcales</taxon>
        <taxon>Desulfurococcaceae</taxon>
        <taxon>Ignisphaera</taxon>
    </lineage>
</organism>
<dbReference type="PANTHER" id="PTHR48078">
    <property type="entry name" value="THREONINE DEHYDRATASE, MITOCHONDRIAL-RELATED"/>
    <property type="match status" value="1"/>
</dbReference>
<feature type="domain" description="Tryptophan synthase beta chain-like PALP" evidence="4">
    <location>
        <begin position="68"/>
        <end position="355"/>
    </location>
</feature>
<gene>
    <name evidence="5" type="ORF">ENU31_00575</name>
</gene>
<evidence type="ECO:0000313" key="5">
    <source>
        <dbReference type="EMBL" id="HGM06891.1"/>
    </source>
</evidence>
<dbReference type="InterPro" id="IPR036390">
    <property type="entry name" value="WH_DNA-bd_sf"/>
</dbReference>
<evidence type="ECO:0000256" key="2">
    <source>
        <dbReference type="ARBA" id="ARBA00022898"/>
    </source>
</evidence>
<keyword evidence="2" id="KW-0663">Pyridoxal phosphate</keyword>
<evidence type="ECO:0000259" key="4">
    <source>
        <dbReference type="Pfam" id="PF00291"/>
    </source>
</evidence>
<dbReference type="GO" id="GO:0006567">
    <property type="term" value="P:L-threonine catabolic process"/>
    <property type="evidence" value="ECO:0007669"/>
    <property type="project" value="TreeGrafter"/>
</dbReference>
<dbReference type="SUPFAM" id="SSF46785">
    <property type="entry name" value="Winged helix' DNA-binding domain"/>
    <property type="match status" value="1"/>
</dbReference>
<dbReference type="EMBL" id="DTCA01000024">
    <property type="protein sequence ID" value="HGM06891.1"/>
    <property type="molecule type" value="Genomic_DNA"/>
</dbReference>
<dbReference type="SUPFAM" id="SSF53686">
    <property type="entry name" value="Tryptophan synthase beta subunit-like PLP-dependent enzymes"/>
    <property type="match status" value="1"/>
</dbReference>
<dbReference type="Pfam" id="PF00291">
    <property type="entry name" value="PALP"/>
    <property type="match status" value="1"/>
</dbReference>
<dbReference type="Gene3D" id="1.10.10.10">
    <property type="entry name" value="Winged helix-like DNA-binding domain superfamily/Winged helix DNA-binding domain"/>
    <property type="match status" value="1"/>
</dbReference>
<dbReference type="GO" id="GO:0006565">
    <property type="term" value="P:L-serine catabolic process"/>
    <property type="evidence" value="ECO:0007669"/>
    <property type="project" value="TreeGrafter"/>
</dbReference>
<keyword evidence="3" id="KW-0456">Lyase</keyword>
<accession>A0A7C4H234</accession>
<dbReference type="PANTHER" id="PTHR48078:SF6">
    <property type="entry name" value="L-THREONINE DEHYDRATASE CATABOLIC TDCB"/>
    <property type="match status" value="1"/>
</dbReference>
<evidence type="ECO:0000256" key="3">
    <source>
        <dbReference type="ARBA" id="ARBA00023239"/>
    </source>
</evidence>
<sequence>MPNLICSVCEKEYDDVMLKFCRSCGSPLFFVYDISREKFREYLDTALNLFVEGIWSYHHLLPTRDVGVSLGEGWTPLIGAKNMCKKLGIKIYIKNESLNPNNTFIDRGATVDVQFAYENKFRSLVTASPGDYSISIASYACVRGIETLHFIPRNIESWKVYRLALANTSIVFTENYSKALDKAIKQSTQKNHYLSIPLSPTVIDGYRTIVFEILSILKDGVDWISIPVGDGVLASAIYKGVNEVSENLCIEPPKILLTKVRYVNEESLLDEISKTMLSELSIEKPLASKLIQRILNMGIMMEVDENDILRATYILATEEGIFVDPVGAASLAGVVKAIENNIINMHEKVVIVLSGSPSKDPYVLYRILSNNINIKSDIRYLIEREDIYINEIRREILRILYELGKIHMYGIWRELRKRGYTLTLQTLYHHVNYLKDLGLVKVIGKNGRRILYTITEIGLEILSRVSS</sequence>
<protein>
    <submittedName>
        <fullName evidence="5">Pyridoxal-phosphate dependent enzyme</fullName>
    </submittedName>
</protein>
<dbReference type="Gene3D" id="3.40.50.1100">
    <property type="match status" value="2"/>
</dbReference>
<dbReference type="InterPro" id="IPR001926">
    <property type="entry name" value="TrpB-like_PALP"/>
</dbReference>
<comment type="cofactor">
    <cofactor evidence="1">
        <name>pyridoxal 5'-phosphate</name>
        <dbReference type="ChEBI" id="CHEBI:597326"/>
    </cofactor>
</comment>